<dbReference type="OrthoDB" id="597017at2"/>
<keyword evidence="4" id="KW-0051">Antiviral defense</keyword>
<sequence>MQTILLRCPRRARFHFGQVGLGENMALSDTAVLAHSDTLFSAIINTAAVFPDTAMLDDLIDAFKEGEVGISSANFCWQVSDSNYIWFLPKPAISNESRQNSSTQIAQSLDTSRRKEFGKVKFLSKGVWESDFTPNDWFDPDKCLILDGKFVVTQTEALKIPEVYRHARTKLYEVVNLPKVRVHAADQQQGFFGQAAVQLGYWDENCRVHYYMLAQMPEDERLAAFFRTVMQLLIDQGIGGERRVGCGQLTEIEWRTDLNELPTEPTALQMSLALLNPESVAELGECLSYETIIRGGRRITVAGENEVYLNRIRMILEGAISQKALDGRVVNINPYDETPHPFYRLGRHFSISLPQNLMPYVQQ</sequence>
<dbReference type="AlphaFoldDB" id="A0A098S529"/>
<dbReference type="Proteomes" id="UP000029736">
    <property type="component" value="Unassembled WGS sequence"/>
</dbReference>
<dbReference type="RefSeq" id="WP_044225552.1">
    <property type="nucleotide sequence ID" value="NZ_JBKAGJ010000026.1"/>
</dbReference>
<organism evidence="6 7">
    <name type="scientific">Phaeodactylibacter xiamenensis</name>
    <dbReference type="NCBI Taxonomy" id="1524460"/>
    <lineage>
        <taxon>Bacteria</taxon>
        <taxon>Pseudomonadati</taxon>
        <taxon>Bacteroidota</taxon>
        <taxon>Saprospiria</taxon>
        <taxon>Saprospirales</taxon>
        <taxon>Haliscomenobacteraceae</taxon>
        <taxon>Phaeodactylibacter</taxon>
    </lineage>
</organism>
<dbReference type="NCBIfam" id="TIGR01903">
    <property type="entry name" value="cas5_csm4"/>
    <property type="match status" value="1"/>
</dbReference>
<keyword evidence="3" id="KW-0694">RNA-binding</keyword>
<comment type="caution">
    <text evidence="6">The sequence shown here is derived from an EMBL/GenBank/DDBJ whole genome shotgun (WGS) entry which is preliminary data.</text>
</comment>
<accession>A0A098S529</accession>
<keyword evidence="7" id="KW-1185">Reference proteome</keyword>
<dbReference type="InterPro" id="IPR040932">
    <property type="entry name" value="Csm4_C"/>
</dbReference>
<dbReference type="STRING" id="1524460.IX84_22340"/>
<evidence type="ECO:0000259" key="5">
    <source>
        <dbReference type="Pfam" id="PF17953"/>
    </source>
</evidence>
<comment type="similarity">
    <text evidence="1">Belongs to the CRISPR-associated Csm4 family.</text>
</comment>
<proteinExistence type="inferred from homology"/>
<dbReference type="GO" id="GO:0003723">
    <property type="term" value="F:RNA binding"/>
    <property type="evidence" value="ECO:0007669"/>
    <property type="project" value="UniProtKB-KW"/>
</dbReference>
<dbReference type="EMBL" id="JPOS01000080">
    <property type="protein sequence ID" value="KGE86297.1"/>
    <property type="molecule type" value="Genomic_DNA"/>
</dbReference>
<dbReference type="InterPro" id="IPR005510">
    <property type="entry name" value="Csm4"/>
</dbReference>
<evidence type="ECO:0000313" key="6">
    <source>
        <dbReference type="EMBL" id="KGE86297.1"/>
    </source>
</evidence>
<feature type="domain" description="Csm4 C-terminal" evidence="5">
    <location>
        <begin position="267"/>
        <end position="352"/>
    </location>
</feature>
<gene>
    <name evidence="6" type="ORF">IX84_22340</name>
</gene>
<reference evidence="6 7" key="1">
    <citation type="journal article" date="2014" name="Int. J. Syst. Evol. Microbiol.">
        <title>Phaeodactylibacter xiamenensis gen. nov., sp. nov., a member of the family Saprospiraceae isolated from the marine alga Phaeodactylum tricornutum.</title>
        <authorList>
            <person name="Chen Z.Jr."/>
            <person name="Lei X."/>
            <person name="Lai Q."/>
            <person name="Li Y."/>
            <person name="Zhang B."/>
            <person name="Zhang J."/>
            <person name="Zhang H."/>
            <person name="Yang L."/>
            <person name="Zheng W."/>
            <person name="Tian Y."/>
            <person name="Yu Z."/>
            <person name="Xu H.Jr."/>
            <person name="Zheng T."/>
        </authorList>
    </citation>
    <scope>NUCLEOTIDE SEQUENCE [LARGE SCALE GENOMIC DNA]</scope>
    <source>
        <strain evidence="6 7">KD52</strain>
    </source>
</reference>
<evidence type="ECO:0000256" key="2">
    <source>
        <dbReference type="ARBA" id="ARBA00016109"/>
    </source>
</evidence>
<dbReference type="Pfam" id="PF17953">
    <property type="entry name" value="Csm4_C"/>
    <property type="match status" value="1"/>
</dbReference>
<evidence type="ECO:0000313" key="7">
    <source>
        <dbReference type="Proteomes" id="UP000029736"/>
    </source>
</evidence>
<evidence type="ECO:0000256" key="3">
    <source>
        <dbReference type="ARBA" id="ARBA00022884"/>
    </source>
</evidence>
<protein>
    <recommendedName>
        <fullName evidence="2">CRISPR system Cms protein Csm4</fullName>
    </recommendedName>
</protein>
<evidence type="ECO:0000256" key="1">
    <source>
        <dbReference type="ARBA" id="ARBA00005772"/>
    </source>
</evidence>
<evidence type="ECO:0000256" key="4">
    <source>
        <dbReference type="ARBA" id="ARBA00023118"/>
    </source>
</evidence>
<name>A0A098S529_9BACT</name>
<dbReference type="GO" id="GO:0051607">
    <property type="term" value="P:defense response to virus"/>
    <property type="evidence" value="ECO:0007669"/>
    <property type="project" value="UniProtKB-KW"/>
</dbReference>